<keyword evidence="1" id="KW-0732">Signal</keyword>
<dbReference type="RefSeq" id="WP_129124059.1">
    <property type="nucleotide sequence ID" value="NZ_PEIB01000043.1"/>
</dbReference>
<proteinExistence type="predicted"/>
<feature type="signal peptide" evidence="1">
    <location>
        <begin position="1"/>
        <end position="23"/>
    </location>
</feature>
<dbReference type="SUPFAM" id="SSF55961">
    <property type="entry name" value="Bet v1-like"/>
    <property type="match status" value="1"/>
</dbReference>
<keyword evidence="3" id="KW-1185">Reference proteome</keyword>
<gene>
    <name evidence="2" type="ORF">CS022_22110</name>
</gene>
<name>A0A4V1LS86_9GAMM</name>
<dbReference type="OrthoDB" id="5734556at2"/>
<dbReference type="Proteomes" id="UP000290287">
    <property type="component" value="Unassembled WGS sequence"/>
</dbReference>
<dbReference type="Gene3D" id="3.30.530.20">
    <property type="match status" value="1"/>
</dbReference>
<dbReference type="EMBL" id="PEIB01000043">
    <property type="protein sequence ID" value="RXJ70828.1"/>
    <property type="molecule type" value="Genomic_DNA"/>
</dbReference>
<comment type="caution">
    <text evidence="2">The sequence shown here is derived from an EMBL/GenBank/DDBJ whole genome shotgun (WGS) entry which is preliminary data.</text>
</comment>
<organism evidence="2 3">
    <name type="scientific">Veronia nyctiphanis</name>
    <dbReference type="NCBI Taxonomy" id="1278244"/>
    <lineage>
        <taxon>Bacteria</taxon>
        <taxon>Pseudomonadati</taxon>
        <taxon>Pseudomonadota</taxon>
        <taxon>Gammaproteobacteria</taxon>
        <taxon>Vibrionales</taxon>
        <taxon>Vibrionaceae</taxon>
        <taxon>Veronia</taxon>
    </lineage>
</organism>
<reference evidence="2 3" key="1">
    <citation type="submission" date="2017-10" db="EMBL/GenBank/DDBJ databases">
        <title>Nyctiphanis sp. nov., isolated from the stomach of the euphausiid Nyctiphanes simplex (Hansen, 1911) in the Gulf of California.</title>
        <authorList>
            <person name="Gomez-Gil B."/>
            <person name="Aguilar-Mendez M."/>
            <person name="Lopez-Cortes A."/>
            <person name="Gomez-Gutierrez J."/>
            <person name="Roque A."/>
            <person name="Lang E."/>
            <person name="Gonzalez-Castillo A."/>
        </authorList>
    </citation>
    <scope>NUCLEOTIDE SEQUENCE [LARGE SCALE GENOMIC DNA]</scope>
    <source>
        <strain evidence="2 3">CAIM 600</strain>
    </source>
</reference>
<dbReference type="AlphaFoldDB" id="A0A4V1LS86"/>
<accession>A0A4V1LS86</accession>
<feature type="chain" id="PRO_5020348785" evidence="1">
    <location>
        <begin position="24"/>
        <end position="223"/>
    </location>
</feature>
<dbReference type="InterPro" id="IPR023393">
    <property type="entry name" value="START-like_dom_sf"/>
</dbReference>
<evidence type="ECO:0000256" key="1">
    <source>
        <dbReference type="SAM" id="SignalP"/>
    </source>
</evidence>
<evidence type="ECO:0000313" key="2">
    <source>
        <dbReference type="EMBL" id="RXJ70828.1"/>
    </source>
</evidence>
<sequence>MKNVTLLAMFSFLLSFIVFPASAERFKASDGQTYSTRLKVKMVTMSGDEFDTAIGRILVKSSIAAPISLIVDTHRIGDWVHDIVASEVIERPALTDQTLYLKFNAPLTLENRDAFIRFVGEKVTDNRFQFTLFEQLNHFPKRDAVRMADIRGHIILEQVAPEWVAMEFSMHYSPKVRPVFAANQHTKEIVTNTIKKFRKIVEREMKGTTLSPKLASELSINAT</sequence>
<evidence type="ECO:0000313" key="3">
    <source>
        <dbReference type="Proteomes" id="UP000290287"/>
    </source>
</evidence>
<protein>
    <submittedName>
        <fullName evidence="2">Uncharacterized protein</fullName>
    </submittedName>
</protein>